<feature type="compositionally biased region" description="Low complexity" evidence="3">
    <location>
        <begin position="230"/>
        <end position="254"/>
    </location>
</feature>
<dbReference type="PANTHER" id="PTHR15629">
    <property type="entry name" value="SH3YL1 PROTEIN"/>
    <property type="match status" value="1"/>
</dbReference>
<dbReference type="SMART" id="SM00326">
    <property type="entry name" value="SH3"/>
    <property type="match status" value="1"/>
</dbReference>
<evidence type="ECO:0000256" key="1">
    <source>
        <dbReference type="ARBA" id="ARBA00022443"/>
    </source>
</evidence>
<dbReference type="InParanoid" id="A0A1X2HI71"/>
<feature type="compositionally biased region" description="Pro residues" evidence="3">
    <location>
        <begin position="208"/>
        <end position="217"/>
    </location>
</feature>
<evidence type="ECO:0000259" key="4">
    <source>
        <dbReference type="PROSITE" id="PS50002"/>
    </source>
</evidence>
<name>A0A1X2HI71_SYNRA</name>
<dbReference type="GO" id="GO:0051666">
    <property type="term" value="P:actin cortical patch localization"/>
    <property type="evidence" value="ECO:0007669"/>
    <property type="project" value="UniProtKB-ARBA"/>
</dbReference>
<dbReference type="AlphaFoldDB" id="A0A1X2HI71"/>
<dbReference type="PROSITE" id="PS50002">
    <property type="entry name" value="SH3"/>
    <property type="match status" value="1"/>
</dbReference>
<comment type="caution">
    <text evidence="5">The sequence shown here is derived from an EMBL/GenBank/DDBJ whole genome shotgun (WGS) entry which is preliminary data.</text>
</comment>
<dbReference type="PRINTS" id="PR01887">
    <property type="entry name" value="SPECTRNALPHA"/>
</dbReference>
<evidence type="ECO:0000256" key="3">
    <source>
        <dbReference type="SAM" id="MobiDB-lite"/>
    </source>
</evidence>
<reference evidence="5 6" key="1">
    <citation type="submission" date="2016-07" db="EMBL/GenBank/DDBJ databases">
        <title>Pervasive Adenine N6-methylation of Active Genes in Fungi.</title>
        <authorList>
            <consortium name="DOE Joint Genome Institute"/>
            <person name="Mondo S.J."/>
            <person name="Dannebaum R.O."/>
            <person name="Kuo R.C."/>
            <person name="Labutti K."/>
            <person name="Haridas S."/>
            <person name="Kuo A."/>
            <person name="Salamov A."/>
            <person name="Ahrendt S.R."/>
            <person name="Lipzen A."/>
            <person name="Sullivan W."/>
            <person name="Andreopoulos W.B."/>
            <person name="Clum A."/>
            <person name="Lindquist E."/>
            <person name="Daum C."/>
            <person name="Ramamoorthy G.K."/>
            <person name="Gryganskyi A."/>
            <person name="Culley D."/>
            <person name="Magnuson J.K."/>
            <person name="James T.Y."/>
            <person name="O'Malley M.A."/>
            <person name="Stajich J.E."/>
            <person name="Spatafora J.W."/>
            <person name="Visel A."/>
            <person name="Grigoriev I.V."/>
        </authorList>
    </citation>
    <scope>NUCLEOTIDE SEQUENCE [LARGE SCALE GENOMIC DNA]</scope>
    <source>
        <strain evidence="5 6">NRRL 2496</strain>
    </source>
</reference>
<dbReference type="InterPro" id="IPR051702">
    <property type="entry name" value="SH3_domain_YSC84-like"/>
</dbReference>
<dbReference type="Pfam" id="PF04366">
    <property type="entry name" value="Ysc84"/>
    <property type="match status" value="1"/>
</dbReference>
<dbReference type="Pfam" id="PF00018">
    <property type="entry name" value="SH3_1"/>
    <property type="match status" value="1"/>
</dbReference>
<dbReference type="STRING" id="13706.A0A1X2HI71"/>
<dbReference type="SUPFAM" id="SSF50044">
    <property type="entry name" value="SH3-domain"/>
    <property type="match status" value="1"/>
</dbReference>
<dbReference type="OrthoDB" id="10255128at2759"/>
<feature type="compositionally biased region" description="Polar residues" evidence="3">
    <location>
        <begin position="218"/>
        <end position="228"/>
    </location>
</feature>
<organism evidence="5 6">
    <name type="scientific">Syncephalastrum racemosum</name>
    <name type="common">Filamentous fungus</name>
    <dbReference type="NCBI Taxonomy" id="13706"/>
    <lineage>
        <taxon>Eukaryota</taxon>
        <taxon>Fungi</taxon>
        <taxon>Fungi incertae sedis</taxon>
        <taxon>Mucoromycota</taxon>
        <taxon>Mucoromycotina</taxon>
        <taxon>Mucoromycetes</taxon>
        <taxon>Mucorales</taxon>
        <taxon>Syncephalastraceae</taxon>
        <taxon>Syncephalastrum</taxon>
    </lineage>
</organism>
<feature type="domain" description="SH3" evidence="4">
    <location>
        <begin position="344"/>
        <end position="405"/>
    </location>
</feature>
<dbReference type="InterPro" id="IPR007461">
    <property type="entry name" value="Ysc84_actin-binding"/>
</dbReference>
<dbReference type="PRINTS" id="PR00452">
    <property type="entry name" value="SH3DOMAIN"/>
</dbReference>
<proteinExistence type="predicted"/>
<feature type="compositionally biased region" description="Polar residues" evidence="3">
    <location>
        <begin position="271"/>
        <end position="306"/>
    </location>
</feature>
<sequence length="405" mass="42524">MVIPTSVLANAHGLMFIRLYRVGLMLSAKGGTGVIIARLPDGSWSAPSGISMTSLGFGHMAGGEIIDSVIVMNYRGAVKAFLDGGGQLQLGVNASISAGPLGRSADIAASTATGQHIAATYAYSQSKGLCIGYSFEGSKISERRSTNAAFYGRPIPARDILSGAIPPPAQAEVLYQMLGRLGAGPRPGMPFAPKKGSRIQSFSSAHGPPTPSMPPSPYNNGSTSQSIGPSAATGAASSSNSARPSSWQPNGGYEEPPPPYEPGSNAAMYTGSGSKTGAQPSFNGESSSSAPQDFSAGATSSASSPLQQQQQEQYNNNGMVGDQKVPPPMDTKQMIFDAPAQQEQQQSVVVARYDYQGQQPEDLSFQKGDHIIVTRRMGDRQCWWEGEIGTRRGVFPANYTEDLDF</sequence>
<dbReference type="InterPro" id="IPR036028">
    <property type="entry name" value="SH3-like_dom_sf"/>
</dbReference>
<evidence type="ECO:0000313" key="6">
    <source>
        <dbReference type="Proteomes" id="UP000242180"/>
    </source>
</evidence>
<dbReference type="GO" id="GO:0035091">
    <property type="term" value="F:phosphatidylinositol binding"/>
    <property type="evidence" value="ECO:0007669"/>
    <property type="project" value="TreeGrafter"/>
</dbReference>
<protein>
    <recommendedName>
        <fullName evidence="4">SH3 domain-containing protein</fullName>
    </recommendedName>
</protein>
<dbReference type="FunFam" id="2.30.30.40:FF:000100">
    <property type="entry name" value="SH3 domain-containing YSC84-like protein 1"/>
    <property type="match status" value="1"/>
</dbReference>
<dbReference type="Gene3D" id="2.30.30.40">
    <property type="entry name" value="SH3 Domains"/>
    <property type="match status" value="1"/>
</dbReference>
<dbReference type="EMBL" id="MCGN01000003">
    <property type="protein sequence ID" value="ORY98795.1"/>
    <property type="molecule type" value="Genomic_DNA"/>
</dbReference>
<keyword evidence="6" id="KW-1185">Reference proteome</keyword>
<dbReference type="InterPro" id="IPR001452">
    <property type="entry name" value="SH3_domain"/>
</dbReference>
<gene>
    <name evidence="5" type="ORF">BCR43DRAFT_488183</name>
</gene>
<keyword evidence="1 2" id="KW-0728">SH3 domain</keyword>
<accession>A0A1X2HI71</accession>
<feature type="region of interest" description="Disordered" evidence="3">
    <location>
        <begin position="186"/>
        <end position="311"/>
    </location>
</feature>
<evidence type="ECO:0000256" key="2">
    <source>
        <dbReference type="PROSITE-ProRule" id="PRU00192"/>
    </source>
</evidence>
<dbReference type="OMA" id="PIMDEPR"/>
<dbReference type="Proteomes" id="UP000242180">
    <property type="component" value="Unassembled WGS sequence"/>
</dbReference>
<dbReference type="PANTHER" id="PTHR15629:SF2">
    <property type="entry name" value="SH3 DOMAIN-CONTAINING YSC84-LIKE PROTEIN 1"/>
    <property type="match status" value="1"/>
</dbReference>
<evidence type="ECO:0000313" key="5">
    <source>
        <dbReference type="EMBL" id="ORY98795.1"/>
    </source>
</evidence>